<feature type="domain" description="Glycosyl transferase family 1" evidence="1">
    <location>
        <begin position="187"/>
        <end position="351"/>
    </location>
</feature>
<gene>
    <name evidence="3" type="ORF">E5L68_002395</name>
</gene>
<accession>A0ABW9JCU6</accession>
<dbReference type="Pfam" id="PF13477">
    <property type="entry name" value="Glyco_trans_4_2"/>
    <property type="match status" value="1"/>
</dbReference>
<keyword evidence="4" id="KW-1185">Reference proteome</keyword>
<proteinExistence type="predicted"/>
<dbReference type="RefSeq" id="WP_138727807.1">
    <property type="nucleotide sequence ID" value="NZ_SRMP02000001.1"/>
</dbReference>
<reference evidence="3 4" key="1">
    <citation type="submission" date="2024-12" db="EMBL/GenBank/DDBJ databases">
        <authorList>
            <person name="Hu S."/>
        </authorList>
    </citation>
    <scope>NUCLEOTIDE SEQUENCE [LARGE SCALE GENOMIC DNA]</scope>
    <source>
        <strain evidence="3 4">P-25</strain>
    </source>
</reference>
<dbReference type="PANTHER" id="PTHR45947">
    <property type="entry name" value="SULFOQUINOVOSYL TRANSFERASE SQD2"/>
    <property type="match status" value="1"/>
</dbReference>
<dbReference type="Gene3D" id="3.40.50.2000">
    <property type="entry name" value="Glycogen Phosphorylase B"/>
    <property type="match status" value="2"/>
</dbReference>
<dbReference type="Proteomes" id="UP001517367">
    <property type="component" value="Unassembled WGS sequence"/>
</dbReference>
<feature type="domain" description="Glycosyltransferase subfamily 4-like N-terminal" evidence="2">
    <location>
        <begin position="8"/>
        <end position="150"/>
    </location>
</feature>
<dbReference type="InterPro" id="IPR050194">
    <property type="entry name" value="Glycosyltransferase_grp1"/>
</dbReference>
<protein>
    <submittedName>
        <fullName evidence="3">Glycosyltransferase family 4 protein</fullName>
    </submittedName>
</protein>
<evidence type="ECO:0000313" key="4">
    <source>
        <dbReference type="Proteomes" id="UP001517367"/>
    </source>
</evidence>
<dbReference type="EMBL" id="SRMP02000001">
    <property type="protein sequence ID" value="MFN0290220.1"/>
    <property type="molecule type" value="Genomic_DNA"/>
</dbReference>
<evidence type="ECO:0000313" key="3">
    <source>
        <dbReference type="EMBL" id="MFN0290220.1"/>
    </source>
</evidence>
<evidence type="ECO:0000259" key="1">
    <source>
        <dbReference type="Pfam" id="PF00534"/>
    </source>
</evidence>
<dbReference type="InterPro" id="IPR001296">
    <property type="entry name" value="Glyco_trans_1"/>
</dbReference>
<evidence type="ECO:0000259" key="2">
    <source>
        <dbReference type="Pfam" id="PF13477"/>
    </source>
</evidence>
<comment type="caution">
    <text evidence="3">The sequence shown here is derived from an EMBL/GenBank/DDBJ whole genome shotgun (WGS) entry which is preliminary data.</text>
</comment>
<dbReference type="SUPFAM" id="SSF53756">
    <property type="entry name" value="UDP-Glycosyltransferase/glycogen phosphorylase"/>
    <property type="match status" value="1"/>
</dbReference>
<organism evidence="3 4">
    <name type="scientific">Pedobacter helvus</name>
    <dbReference type="NCBI Taxonomy" id="2563444"/>
    <lineage>
        <taxon>Bacteria</taxon>
        <taxon>Pseudomonadati</taxon>
        <taxon>Bacteroidota</taxon>
        <taxon>Sphingobacteriia</taxon>
        <taxon>Sphingobacteriales</taxon>
        <taxon>Sphingobacteriaceae</taxon>
        <taxon>Pedobacter</taxon>
    </lineage>
</organism>
<dbReference type="PANTHER" id="PTHR45947:SF3">
    <property type="entry name" value="SULFOQUINOVOSYL TRANSFERASE SQD2"/>
    <property type="match status" value="1"/>
</dbReference>
<dbReference type="InterPro" id="IPR028098">
    <property type="entry name" value="Glyco_trans_4-like_N"/>
</dbReference>
<dbReference type="CDD" id="cd03808">
    <property type="entry name" value="GT4_CapM-like"/>
    <property type="match status" value="1"/>
</dbReference>
<name>A0ABW9JCU6_9SPHI</name>
<sequence>MEKSKRILVVATSDIHLQVFHLPYFEMLKSQGHQLDAAVEVRGNGQVAGIEKLYNLPFKRTLFTLKLLDAYKKLKQIINEGNYDLIHCHTPIPAALTRLAAKQARAKGTIVMYTAHGFHFYKGAPLGYWLTYYLAEKYLSRFTDAIITINQEDYQLAKTKFKANHTFYIPGIGVDTNRFKPVDNADRQLLRQQLSLPEDAFTLFYAANFIHRKNHRFIIESLVALKERIPNLKLLLAGSGKLLIEMQELTTALGLQDMVHFLGFRSDINELLAVTDVSISASRQEGLGLALAEAMINGVPVVATVDRGHKELVVHGENGFLYGQGNQEEFITAIMKLYESQELSKTFADRALIHIQKFFIENSLREMNKIYSKFLNSNVA</sequence>
<dbReference type="Pfam" id="PF00534">
    <property type="entry name" value="Glycos_transf_1"/>
    <property type="match status" value="1"/>
</dbReference>